<evidence type="ECO:0000256" key="2">
    <source>
        <dbReference type="ARBA" id="ARBA00022801"/>
    </source>
</evidence>
<gene>
    <name evidence="4" type="ORF">ABFZ84_08840</name>
</gene>
<sequence>MEIVDDSPVSGEWHRSERAVAGRTILYLHGGGYVFGSPKSHRDATFALAREAAADVFSLDYRMAPEHPFPAAVDDAINAYEWLLSEGRNPKTLVIGGDSAGGGLTLALLLSIKERGLPMPAGALLYSPWTDLAATGASLTANEESDVMFKAIYISEGAKRYLGDADPTTPLASPLYGDLSGLPPMMIFATNSEVLLDDSVRLHDRLKSAGVASELHLEDGLCHVWPIFPGRFPEATAAVKKAAAFIQKRTGG</sequence>
<protein>
    <submittedName>
        <fullName evidence="4">Alpha/beta hydrolase</fullName>
    </submittedName>
</protein>
<dbReference type="SUPFAM" id="SSF53474">
    <property type="entry name" value="alpha/beta-Hydrolases"/>
    <property type="match status" value="1"/>
</dbReference>
<dbReference type="RefSeq" id="WP_369313635.1">
    <property type="nucleotide sequence ID" value="NZ_JBEHZE010000001.1"/>
</dbReference>
<evidence type="ECO:0000259" key="3">
    <source>
        <dbReference type="Pfam" id="PF07859"/>
    </source>
</evidence>
<dbReference type="InterPro" id="IPR050300">
    <property type="entry name" value="GDXG_lipolytic_enzyme"/>
</dbReference>
<name>A0ABV3Z624_9PROT</name>
<dbReference type="Pfam" id="PF07859">
    <property type="entry name" value="Abhydrolase_3"/>
    <property type="match status" value="1"/>
</dbReference>
<feature type="domain" description="Alpha/beta hydrolase fold-3" evidence="3">
    <location>
        <begin position="25"/>
        <end position="225"/>
    </location>
</feature>
<keyword evidence="2 4" id="KW-0378">Hydrolase</keyword>
<dbReference type="InterPro" id="IPR029058">
    <property type="entry name" value="AB_hydrolase_fold"/>
</dbReference>
<dbReference type="PROSITE" id="PS01173">
    <property type="entry name" value="LIPASE_GDXG_HIS"/>
    <property type="match status" value="1"/>
</dbReference>
<comment type="caution">
    <text evidence="4">The sequence shown here is derived from an EMBL/GenBank/DDBJ whole genome shotgun (WGS) entry which is preliminary data.</text>
</comment>
<reference evidence="4 5" key="1">
    <citation type="submission" date="2024-05" db="EMBL/GenBank/DDBJ databases">
        <title>Three bacterial strains, DH-69, EH-24, and ECK-19 isolated from coastal sediments.</title>
        <authorList>
            <person name="Ye Y.-Q."/>
            <person name="Du Z.-J."/>
        </authorList>
    </citation>
    <scope>NUCLEOTIDE SEQUENCE [LARGE SCALE GENOMIC DNA]</scope>
    <source>
        <strain evidence="4 5">ECK-19</strain>
    </source>
</reference>
<dbReference type="PANTHER" id="PTHR48081:SF30">
    <property type="entry name" value="ACETYL-HYDROLASE LIPR-RELATED"/>
    <property type="match status" value="1"/>
</dbReference>
<evidence type="ECO:0000256" key="1">
    <source>
        <dbReference type="ARBA" id="ARBA00010515"/>
    </source>
</evidence>
<comment type="similarity">
    <text evidence="1">Belongs to the 'GDXG' lipolytic enzyme family.</text>
</comment>
<organism evidence="4 5">
    <name type="scientific">Hyphococcus lacteus</name>
    <dbReference type="NCBI Taxonomy" id="3143536"/>
    <lineage>
        <taxon>Bacteria</taxon>
        <taxon>Pseudomonadati</taxon>
        <taxon>Pseudomonadota</taxon>
        <taxon>Alphaproteobacteria</taxon>
        <taxon>Parvularculales</taxon>
        <taxon>Parvularculaceae</taxon>
        <taxon>Hyphococcus</taxon>
    </lineage>
</organism>
<dbReference type="Proteomes" id="UP001560685">
    <property type="component" value="Unassembled WGS sequence"/>
</dbReference>
<proteinExistence type="inferred from homology"/>
<dbReference type="GO" id="GO:0016787">
    <property type="term" value="F:hydrolase activity"/>
    <property type="evidence" value="ECO:0007669"/>
    <property type="project" value="UniProtKB-KW"/>
</dbReference>
<evidence type="ECO:0000313" key="4">
    <source>
        <dbReference type="EMBL" id="MEX6633657.1"/>
    </source>
</evidence>
<dbReference type="PANTHER" id="PTHR48081">
    <property type="entry name" value="AB HYDROLASE SUPERFAMILY PROTEIN C4A8.06C"/>
    <property type="match status" value="1"/>
</dbReference>
<dbReference type="EMBL" id="JBEHZE010000001">
    <property type="protein sequence ID" value="MEX6633657.1"/>
    <property type="molecule type" value="Genomic_DNA"/>
</dbReference>
<keyword evidence="5" id="KW-1185">Reference proteome</keyword>
<evidence type="ECO:0000313" key="5">
    <source>
        <dbReference type="Proteomes" id="UP001560685"/>
    </source>
</evidence>
<dbReference type="InterPro" id="IPR002168">
    <property type="entry name" value="Lipase_GDXG_HIS_AS"/>
</dbReference>
<accession>A0ABV3Z624</accession>
<dbReference type="Gene3D" id="3.40.50.1820">
    <property type="entry name" value="alpha/beta hydrolase"/>
    <property type="match status" value="1"/>
</dbReference>
<dbReference type="InterPro" id="IPR013094">
    <property type="entry name" value="AB_hydrolase_3"/>
</dbReference>